<organism evidence="2 3">
    <name type="scientific">Tritonibacter multivorans</name>
    <dbReference type="NCBI Taxonomy" id="928856"/>
    <lineage>
        <taxon>Bacteria</taxon>
        <taxon>Pseudomonadati</taxon>
        <taxon>Pseudomonadota</taxon>
        <taxon>Alphaproteobacteria</taxon>
        <taxon>Rhodobacterales</taxon>
        <taxon>Paracoccaceae</taxon>
        <taxon>Tritonibacter</taxon>
    </lineage>
</organism>
<evidence type="ECO:0000256" key="1">
    <source>
        <dbReference type="SAM" id="Phobius"/>
    </source>
</evidence>
<gene>
    <name evidence="2" type="ORF">TRM7557_01311</name>
</gene>
<dbReference type="RefSeq" id="WP_058289422.1">
    <property type="nucleotide sequence ID" value="NZ_CYSD01000019.1"/>
</dbReference>
<reference evidence="2 3" key="1">
    <citation type="submission" date="2015-09" db="EMBL/GenBank/DDBJ databases">
        <authorList>
            <consortium name="Swine Surveillance"/>
        </authorList>
    </citation>
    <scope>NUCLEOTIDE SEQUENCE [LARGE SCALE GENOMIC DNA]</scope>
    <source>
        <strain evidence="2 3">CECT 7557</strain>
    </source>
</reference>
<dbReference type="EMBL" id="CYSD01000019">
    <property type="protein sequence ID" value="CUH77311.1"/>
    <property type="molecule type" value="Genomic_DNA"/>
</dbReference>
<proteinExistence type="predicted"/>
<evidence type="ECO:0000313" key="2">
    <source>
        <dbReference type="EMBL" id="CUH77311.1"/>
    </source>
</evidence>
<keyword evidence="1" id="KW-1133">Transmembrane helix</keyword>
<sequence>MAFVGLTFGTIFGLATAVLAYTLLGVPLFFCFLIYAFSGAAFTMLTILGLYARGGHWDAPTDIDAEFDRQMSREGRARKSDFHIDVA</sequence>
<protein>
    <submittedName>
        <fullName evidence="2">Uncharacterized protein</fullName>
    </submittedName>
</protein>
<evidence type="ECO:0000313" key="3">
    <source>
        <dbReference type="Proteomes" id="UP000052022"/>
    </source>
</evidence>
<accession>A0A0P1GNL2</accession>
<keyword evidence="1" id="KW-0472">Membrane</keyword>
<dbReference type="Proteomes" id="UP000052022">
    <property type="component" value="Unassembled WGS sequence"/>
</dbReference>
<keyword evidence="1" id="KW-0812">Transmembrane</keyword>
<name>A0A0P1GNL2_9RHOB</name>
<dbReference type="AlphaFoldDB" id="A0A0P1GNL2"/>
<keyword evidence="3" id="KW-1185">Reference proteome</keyword>
<feature type="transmembrane region" description="Helical" evidence="1">
    <location>
        <begin position="27"/>
        <end position="51"/>
    </location>
</feature>